<dbReference type="OMA" id="FKHKLYN"/>
<gene>
    <name evidence="3" type="ordered locus">CAALFM_C404400CA</name>
    <name evidence="2" type="ordered locus">orf19.1409.3</name>
</gene>
<proteinExistence type="predicted"/>
<evidence type="ECO:0000313" key="2">
    <source>
        <dbReference type="CGD" id="CAL0000200415"/>
    </source>
</evidence>
<dbReference type="SMR" id="A0A1D8PM37"/>
<dbReference type="OrthoDB" id="4024206at2759"/>
<organism evidence="3 4">
    <name type="scientific">Candida albicans (strain SC5314 / ATCC MYA-2876)</name>
    <name type="common">Yeast</name>
    <dbReference type="NCBI Taxonomy" id="237561"/>
    <lineage>
        <taxon>Eukaryota</taxon>
        <taxon>Fungi</taxon>
        <taxon>Dikarya</taxon>
        <taxon>Ascomycota</taxon>
        <taxon>Saccharomycotina</taxon>
        <taxon>Pichiomycetes</taxon>
        <taxon>Debaryomycetaceae</taxon>
        <taxon>Candida/Lodderomyces clade</taxon>
        <taxon>Candida</taxon>
    </lineage>
</organism>
<feature type="transmembrane region" description="Helical" evidence="1">
    <location>
        <begin position="46"/>
        <end position="65"/>
    </location>
</feature>
<keyword evidence="4" id="KW-1185">Reference proteome</keyword>
<keyword evidence="1" id="KW-1133">Transmembrane helix</keyword>
<evidence type="ECO:0000313" key="3">
    <source>
        <dbReference type="EMBL" id="AOW29189.1"/>
    </source>
</evidence>
<sequence length="91" mass="10717">MSILTTITNRLTNYTTNFQNNKLNHQPNIDEGTTVTENAYGLFDLFLYYLMNLILFMVLFIDLIVEFIKNCVHNYNIVACSFKHKLYNNIN</sequence>
<dbReference type="AlphaFoldDB" id="A0A1D8PM37"/>
<dbReference type="GeneID" id="30515268"/>
<protein>
    <submittedName>
        <fullName evidence="3">Uncharacterized protein</fullName>
    </submittedName>
</protein>
<keyword evidence="1" id="KW-0472">Membrane</keyword>
<dbReference type="EMBL" id="CP017626">
    <property type="protein sequence ID" value="AOW29189.1"/>
    <property type="molecule type" value="Genomic_DNA"/>
</dbReference>
<reference evidence="3 4" key="1">
    <citation type="journal article" date="2004" name="Proc. Natl. Acad. Sci. U.S.A.">
        <title>The diploid genome sequence of Candida albicans.</title>
        <authorList>
            <person name="Jones T."/>
            <person name="Federspiel N.A."/>
            <person name="Chibana H."/>
            <person name="Dungan J."/>
            <person name="Kalman S."/>
            <person name="Magee B.B."/>
            <person name="Newport G."/>
            <person name="Thorstenson Y.R."/>
            <person name="Agabian N."/>
            <person name="Magee P.T."/>
            <person name="Davis R.W."/>
            <person name="Scherer S."/>
        </authorList>
    </citation>
    <scope>NUCLEOTIDE SEQUENCE [LARGE SCALE GENOMIC DNA]</scope>
    <source>
        <strain evidence="4">SC5314 / ATCC MYA-2876</strain>
    </source>
</reference>
<keyword evidence="1" id="KW-0812">Transmembrane</keyword>
<name>A0A1D8PM37_CANAL</name>
<dbReference type="RefSeq" id="XP_019330927.1">
    <property type="nucleotide sequence ID" value="XM_019475382.1"/>
</dbReference>
<accession>A0A1D8PM37</accession>
<evidence type="ECO:0000313" key="4">
    <source>
        <dbReference type="Proteomes" id="UP000000559"/>
    </source>
</evidence>
<reference evidence="3 4" key="3">
    <citation type="journal article" date="2013" name="Genome Biol.">
        <title>Assembly of a phased diploid Candida albicans genome facilitates allele-specific measurements and provides a simple model for repeat and indel structure.</title>
        <authorList>
            <person name="Muzzey D."/>
            <person name="Schwartz K."/>
            <person name="Weissman J.S."/>
            <person name="Sherlock G."/>
        </authorList>
    </citation>
    <scope>NUCLEOTIDE SEQUENCE [LARGE SCALE GENOMIC DNA]</scope>
    <source>
        <strain evidence="4">SC5314 / ATCC MYA-2876</strain>
    </source>
</reference>
<reference evidence="3 4" key="2">
    <citation type="journal article" date="2007" name="Genome Biol.">
        <title>Assembly of the Candida albicans genome into sixteen supercontigs aligned on the eight chromosomes.</title>
        <authorList>
            <person name="van het Hoog M."/>
            <person name="Rast T.J."/>
            <person name="Martchenko M."/>
            <person name="Grindle S."/>
            <person name="Dignard D."/>
            <person name="Hogues H."/>
            <person name="Cuomo C."/>
            <person name="Berriman M."/>
            <person name="Scherer S."/>
            <person name="Magee B.B."/>
            <person name="Whiteway M."/>
            <person name="Chibana H."/>
            <person name="Nantel A."/>
            <person name="Magee P.T."/>
        </authorList>
    </citation>
    <scope>GENOME REANNOTATION</scope>
    <source>
        <strain evidence="4">SC5314 / ATCC MYA-2876</strain>
    </source>
</reference>
<dbReference type="KEGG" id="cal:CAALFM_C404400CA"/>
<dbReference type="Proteomes" id="UP000000559">
    <property type="component" value="Chromosome 4"/>
</dbReference>
<evidence type="ECO:0000256" key="1">
    <source>
        <dbReference type="SAM" id="Phobius"/>
    </source>
</evidence>
<dbReference type="CGD" id="CAL0000200415">
    <property type="gene designation" value="orf19.1409.3"/>
</dbReference>
<dbReference type="InParanoid" id="A0A1D8PM37"/>
<dbReference type="VEuPathDB" id="FungiDB:C4_04400C_A"/>